<keyword evidence="3 8" id="KW-0812">Transmembrane</keyword>
<proteinExistence type="inferred from homology"/>
<dbReference type="GO" id="GO:0042760">
    <property type="term" value="P:very long-chain fatty acid catabolic process"/>
    <property type="evidence" value="ECO:0007669"/>
    <property type="project" value="TreeGrafter"/>
</dbReference>
<keyword evidence="4" id="KW-0547">Nucleotide-binding</keyword>
<protein>
    <submittedName>
        <fullName evidence="11">Uncharacterized protein</fullName>
    </submittedName>
</protein>
<feature type="transmembrane region" description="Helical" evidence="8">
    <location>
        <begin position="35"/>
        <end position="52"/>
    </location>
</feature>
<dbReference type="CDD" id="cd03223">
    <property type="entry name" value="ABCD_peroxisomal_ALDP"/>
    <property type="match status" value="1"/>
</dbReference>
<dbReference type="GO" id="GO:0005524">
    <property type="term" value="F:ATP binding"/>
    <property type="evidence" value="ECO:0007669"/>
    <property type="project" value="UniProtKB-KW"/>
</dbReference>
<dbReference type="Gene3D" id="3.40.50.300">
    <property type="entry name" value="P-loop containing nucleotide triphosphate hydrolases"/>
    <property type="match status" value="1"/>
</dbReference>
<dbReference type="Pfam" id="PF00005">
    <property type="entry name" value="ABC_tran"/>
    <property type="match status" value="1"/>
</dbReference>
<evidence type="ECO:0000256" key="5">
    <source>
        <dbReference type="ARBA" id="ARBA00022840"/>
    </source>
</evidence>
<dbReference type="PROSITE" id="PS50929">
    <property type="entry name" value="ABC_TM1F"/>
    <property type="match status" value="1"/>
</dbReference>
<dbReference type="InterPro" id="IPR027417">
    <property type="entry name" value="P-loop_NTPase"/>
</dbReference>
<dbReference type="GO" id="GO:0140359">
    <property type="term" value="F:ABC-type transporter activity"/>
    <property type="evidence" value="ECO:0007669"/>
    <property type="project" value="InterPro"/>
</dbReference>
<evidence type="ECO:0000256" key="6">
    <source>
        <dbReference type="ARBA" id="ARBA00022989"/>
    </source>
</evidence>
<dbReference type="EMBL" id="CATQJL010000326">
    <property type="protein sequence ID" value="CAJ0609181.1"/>
    <property type="molecule type" value="Genomic_DNA"/>
</dbReference>
<dbReference type="InterPro" id="IPR017871">
    <property type="entry name" value="ABC_transporter-like_CS"/>
</dbReference>
<feature type="transmembrane region" description="Helical" evidence="8">
    <location>
        <begin position="175"/>
        <end position="197"/>
    </location>
</feature>
<evidence type="ECO:0000313" key="12">
    <source>
        <dbReference type="Proteomes" id="UP001176961"/>
    </source>
</evidence>
<dbReference type="Proteomes" id="UP001176961">
    <property type="component" value="Unassembled WGS sequence"/>
</dbReference>
<comment type="similarity">
    <text evidence="1">Belongs to the ABC transporter superfamily. ABCD family. Peroxisomal fatty acyl CoA transporter (TC 3.A.1.203) subfamily.</text>
</comment>
<accession>A0AA36HEB7</accession>
<dbReference type="InterPro" id="IPR011527">
    <property type="entry name" value="ABC1_TM_dom"/>
</dbReference>
<dbReference type="SMART" id="SM00382">
    <property type="entry name" value="AAA"/>
    <property type="match status" value="1"/>
</dbReference>
<evidence type="ECO:0000256" key="3">
    <source>
        <dbReference type="ARBA" id="ARBA00022692"/>
    </source>
</evidence>
<keyword evidence="6 8" id="KW-1133">Transmembrane helix</keyword>
<evidence type="ECO:0000259" key="10">
    <source>
        <dbReference type="PROSITE" id="PS50929"/>
    </source>
</evidence>
<dbReference type="InterPro" id="IPR003593">
    <property type="entry name" value="AAA+_ATPase"/>
</dbReference>
<dbReference type="AlphaFoldDB" id="A0AA36HEB7"/>
<feature type="domain" description="ABC transmembrane type-1" evidence="10">
    <location>
        <begin position="40"/>
        <end position="281"/>
    </location>
</feature>
<evidence type="ECO:0000256" key="1">
    <source>
        <dbReference type="ARBA" id="ARBA00008575"/>
    </source>
</evidence>
<keyword evidence="7 8" id="KW-0472">Membrane</keyword>
<name>A0AA36HEB7_CYLNA</name>
<keyword evidence="5" id="KW-0067">ATP-binding</keyword>
<dbReference type="Gene3D" id="1.20.1560.10">
    <property type="entry name" value="ABC transporter type 1, transmembrane domain"/>
    <property type="match status" value="1"/>
</dbReference>
<dbReference type="GO" id="GO:0016887">
    <property type="term" value="F:ATP hydrolysis activity"/>
    <property type="evidence" value="ECO:0007669"/>
    <property type="project" value="InterPro"/>
</dbReference>
<dbReference type="GO" id="GO:0006635">
    <property type="term" value="P:fatty acid beta-oxidation"/>
    <property type="evidence" value="ECO:0007669"/>
    <property type="project" value="TreeGrafter"/>
</dbReference>
<feature type="transmembrane region" description="Helical" evidence="8">
    <location>
        <begin position="269"/>
        <end position="288"/>
    </location>
</feature>
<organism evidence="11 12">
    <name type="scientific">Cylicocyclus nassatus</name>
    <name type="common">Nematode worm</name>
    <dbReference type="NCBI Taxonomy" id="53992"/>
    <lineage>
        <taxon>Eukaryota</taxon>
        <taxon>Metazoa</taxon>
        <taxon>Ecdysozoa</taxon>
        <taxon>Nematoda</taxon>
        <taxon>Chromadorea</taxon>
        <taxon>Rhabditida</taxon>
        <taxon>Rhabditina</taxon>
        <taxon>Rhabditomorpha</taxon>
        <taxon>Strongyloidea</taxon>
        <taxon>Strongylidae</taxon>
        <taxon>Cylicocyclus</taxon>
    </lineage>
</organism>
<sequence length="605" mass="69369">MVRVQQKQKEFYFGWKFLTSLATVLRLMYPRLDYAVLLSIASIVCAGGYEVVSYNVGKIIGKFYNVLLSKNEVSFWKLFWKATLIYFGQSLVIAGSSYRLNIIRNLTRALHELYYRRSIYYTLNCVDNAGIDNPDQRITQDVERMCSILAKNIFPYILISPGVIGWYTYTTWSIAGGFGVAIIYVYFIISVIANRILVSPLTKWTARVEKREGDFRYKHVTVRNKAEESAFYNAAKFEEFESDLSFKRLFNTQLNASLWKYPAQFLQNFIDYYGAVLSYLIILFPVFIFHSYDHMDGPTLAQQISNNAFYFLYLINSFTRLTDLAIAAGEMAGYTQRINELICYMRQLNKEDSITWSFDAHHGDPNDLLVTRNLSYTSPGETDDLVSDLNLNLKKGQRLLITGTSGVGKSSLLRIIRKLWRPHSGKIVRNFSLAETMFIPQRPYFPPGQLSLRQQVVFPLIDDGEDSSLLDSNKVLKILEALRLRSLISMCGGLKDPANFEWQDMLSPGEQQRLSIARVLFHKPNLVFLDEATSSLSVDAEAAVYQLLNEHGITYVSSGHRPSLRLFHDVELQLTKDHGWKLVNIEVNEKTDEVSPVNFSTVDHF</sequence>
<comment type="caution">
    <text evidence="11">The sequence shown here is derived from an EMBL/GenBank/DDBJ whole genome shotgun (WGS) entry which is preliminary data.</text>
</comment>
<feature type="domain" description="ABC transporter" evidence="9">
    <location>
        <begin position="369"/>
        <end position="604"/>
    </location>
</feature>
<dbReference type="GO" id="GO:0005324">
    <property type="term" value="F:long-chain fatty acid transmembrane transporter activity"/>
    <property type="evidence" value="ECO:0007669"/>
    <property type="project" value="TreeGrafter"/>
</dbReference>
<dbReference type="Pfam" id="PF06472">
    <property type="entry name" value="ABC_membrane_2"/>
    <property type="match status" value="1"/>
</dbReference>
<dbReference type="PROSITE" id="PS50893">
    <property type="entry name" value="ABC_TRANSPORTER_2"/>
    <property type="match status" value="1"/>
</dbReference>
<evidence type="ECO:0000259" key="9">
    <source>
        <dbReference type="PROSITE" id="PS50893"/>
    </source>
</evidence>
<dbReference type="PROSITE" id="PS00211">
    <property type="entry name" value="ABC_TRANSPORTER_1"/>
    <property type="match status" value="1"/>
</dbReference>
<dbReference type="InterPro" id="IPR003439">
    <property type="entry name" value="ABC_transporter-like_ATP-bd"/>
</dbReference>
<dbReference type="GO" id="GO:0005778">
    <property type="term" value="C:peroxisomal membrane"/>
    <property type="evidence" value="ECO:0007669"/>
    <property type="project" value="TreeGrafter"/>
</dbReference>
<keyword evidence="2" id="KW-0813">Transport</keyword>
<dbReference type="GO" id="GO:0007031">
    <property type="term" value="P:peroxisome organization"/>
    <property type="evidence" value="ECO:0007669"/>
    <property type="project" value="TreeGrafter"/>
</dbReference>
<dbReference type="PANTHER" id="PTHR11384">
    <property type="entry name" value="ATP-BINDING CASSETTE, SUB-FAMILY D MEMBER"/>
    <property type="match status" value="1"/>
</dbReference>
<dbReference type="GO" id="GO:0015910">
    <property type="term" value="P:long-chain fatty acid import into peroxisome"/>
    <property type="evidence" value="ECO:0007669"/>
    <property type="project" value="TreeGrafter"/>
</dbReference>
<evidence type="ECO:0000256" key="4">
    <source>
        <dbReference type="ARBA" id="ARBA00022741"/>
    </source>
</evidence>
<evidence type="ECO:0000256" key="7">
    <source>
        <dbReference type="ARBA" id="ARBA00023136"/>
    </source>
</evidence>
<keyword evidence="12" id="KW-1185">Reference proteome</keyword>
<dbReference type="PANTHER" id="PTHR11384:SF65">
    <property type="entry name" value="ABC TRANSPORTER DOMAIN-CONTAINING PROTEIN"/>
    <property type="match status" value="1"/>
</dbReference>
<feature type="transmembrane region" description="Helical" evidence="8">
    <location>
        <begin position="12"/>
        <end position="29"/>
    </location>
</feature>
<evidence type="ECO:0000256" key="8">
    <source>
        <dbReference type="SAM" id="Phobius"/>
    </source>
</evidence>
<feature type="transmembrane region" description="Helical" evidence="8">
    <location>
        <begin position="153"/>
        <end position="169"/>
    </location>
</feature>
<evidence type="ECO:0000313" key="11">
    <source>
        <dbReference type="EMBL" id="CAJ0609181.1"/>
    </source>
</evidence>
<reference evidence="11" key="1">
    <citation type="submission" date="2023-07" db="EMBL/GenBank/DDBJ databases">
        <authorList>
            <consortium name="CYATHOMIX"/>
        </authorList>
    </citation>
    <scope>NUCLEOTIDE SEQUENCE</scope>
    <source>
        <strain evidence="11">N/A</strain>
    </source>
</reference>
<dbReference type="SUPFAM" id="SSF90123">
    <property type="entry name" value="ABC transporter transmembrane region"/>
    <property type="match status" value="1"/>
</dbReference>
<dbReference type="InterPro" id="IPR036640">
    <property type="entry name" value="ABC1_TM_sf"/>
</dbReference>
<gene>
    <name evidence="11" type="ORF">CYNAS_LOCUS21164</name>
</gene>
<dbReference type="SUPFAM" id="SSF52540">
    <property type="entry name" value="P-loop containing nucleoside triphosphate hydrolases"/>
    <property type="match status" value="1"/>
</dbReference>
<dbReference type="InterPro" id="IPR050835">
    <property type="entry name" value="ABC_transporter_sub-D"/>
</dbReference>
<evidence type="ECO:0000256" key="2">
    <source>
        <dbReference type="ARBA" id="ARBA00022448"/>
    </source>
</evidence>